<sequence length="400" mass="45244">MCKADTLLHTLKLSDSDAGHSSYFNPSHLRHDLFSGQVPCLRTLEIRQLSVNWDHPVFSKTLTSLIVTEGSHGGGFEQLLSALEQMTYLECLLLEDAILSVGSRTASLPAPSRTIALLLLRFIHLNGIAVDSANLLRHLYPAIDTELEIITSVGQDVVQDLVTSLGSQLNQTVPLRTVCLAQMEGPKLVLSAWRRDIDFHKWHSYISDRVAPIHLDLSSPVLSQGTRRLFSELPLWSSVRFLQVEANSGQRWAWRDIISNMPNLRVLGVLHGVENSMLDALSAAHPAENGGTPSVALPHLEVLAFRYTPLARHAQYMARFFHKLIDCLILRCNYDLPVQEVHLKDCLNIDDEDVDRLREIVPEVVWDGYVTMEDDDDEYIRDYIPSDYYEDRDYEDDVGY</sequence>
<protein>
    <recommendedName>
        <fullName evidence="3">F-box domain-containing protein</fullName>
    </recommendedName>
</protein>
<evidence type="ECO:0000313" key="2">
    <source>
        <dbReference type="Proteomes" id="UP000292082"/>
    </source>
</evidence>
<accession>A0A4Q9Q7K3</accession>
<reference evidence="1 2" key="1">
    <citation type="submission" date="2019-01" db="EMBL/GenBank/DDBJ databases">
        <title>Draft genome sequences of three monokaryotic isolates of the white-rot basidiomycete fungus Dichomitus squalens.</title>
        <authorList>
            <consortium name="DOE Joint Genome Institute"/>
            <person name="Lopez S.C."/>
            <person name="Andreopoulos B."/>
            <person name="Pangilinan J."/>
            <person name="Lipzen A."/>
            <person name="Riley R."/>
            <person name="Ahrendt S."/>
            <person name="Ng V."/>
            <person name="Barry K."/>
            <person name="Daum C."/>
            <person name="Grigoriev I.V."/>
            <person name="Hilden K.S."/>
            <person name="Makela M.R."/>
            <person name="de Vries R.P."/>
        </authorList>
    </citation>
    <scope>NUCLEOTIDE SEQUENCE [LARGE SCALE GENOMIC DNA]</scope>
    <source>
        <strain evidence="1 2">CBS 464.89</strain>
    </source>
</reference>
<dbReference type="AlphaFoldDB" id="A0A4Q9Q7K3"/>
<keyword evidence="2" id="KW-1185">Reference proteome</keyword>
<dbReference type="EMBL" id="ML145089">
    <property type="protein sequence ID" value="TBU63482.1"/>
    <property type="molecule type" value="Genomic_DNA"/>
</dbReference>
<name>A0A4Q9Q7K3_9APHY</name>
<evidence type="ECO:0008006" key="3">
    <source>
        <dbReference type="Google" id="ProtNLM"/>
    </source>
</evidence>
<organism evidence="1 2">
    <name type="scientific">Dichomitus squalens</name>
    <dbReference type="NCBI Taxonomy" id="114155"/>
    <lineage>
        <taxon>Eukaryota</taxon>
        <taxon>Fungi</taxon>
        <taxon>Dikarya</taxon>
        <taxon>Basidiomycota</taxon>
        <taxon>Agaricomycotina</taxon>
        <taxon>Agaricomycetes</taxon>
        <taxon>Polyporales</taxon>
        <taxon>Polyporaceae</taxon>
        <taxon>Dichomitus</taxon>
    </lineage>
</organism>
<evidence type="ECO:0000313" key="1">
    <source>
        <dbReference type="EMBL" id="TBU63482.1"/>
    </source>
</evidence>
<proteinExistence type="predicted"/>
<gene>
    <name evidence="1" type="ORF">BD310DRAFT_582022</name>
</gene>
<dbReference type="Proteomes" id="UP000292082">
    <property type="component" value="Unassembled WGS sequence"/>
</dbReference>